<dbReference type="EMBL" id="BMAO01026463">
    <property type="protein sequence ID" value="GFR09883.1"/>
    <property type="molecule type" value="Genomic_DNA"/>
</dbReference>
<feature type="region of interest" description="Disordered" evidence="1">
    <location>
        <begin position="1"/>
        <end position="41"/>
    </location>
</feature>
<evidence type="ECO:0000313" key="2">
    <source>
        <dbReference type="EMBL" id="GFR09883.1"/>
    </source>
</evidence>
<evidence type="ECO:0000313" key="3">
    <source>
        <dbReference type="Proteomes" id="UP000887116"/>
    </source>
</evidence>
<gene>
    <name evidence="2" type="ORF">TNCT_685711</name>
</gene>
<comment type="caution">
    <text evidence="2">The sequence shown here is derived from an EMBL/GenBank/DDBJ whole genome shotgun (WGS) entry which is preliminary data.</text>
</comment>
<name>A0A8X6GRW5_TRICU</name>
<reference evidence="2" key="1">
    <citation type="submission" date="2020-07" db="EMBL/GenBank/DDBJ databases">
        <title>Multicomponent nature underlies the extraordinary mechanical properties of spider dragline silk.</title>
        <authorList>
            <person name="Kono N."/>
            <person name="Nakamura H."/>
            <person name="Mori M."/>
            <person name="Yoshida Y."/>
            <person name="Ohtoshi R."/>
            <person name="Malay A.D."/>
            <person name="Moran D.A.P."/>
            <person name="Tomita M."/>
            <person name="Numata K."/>
            <person name="Arakawa K."/>
        </authorList>
    </citation>
    <scope>NUCLEOTIDE SEQUENCE</scope>
</reference>
<keyword evidence="3" id="KW-1185">Reference proteome</keyword>
<feature type="compositionally biased region" description="Polar residues" evidence="1">
    <location>
        <begin position="1"/>
        <end position="11"/>
    </location>
</feature>
<sequence>MGFSPQCTPSHLISDARKASSPRRGGRPPGGDGLKPPGLEEDRVRTRFDTLFRTPLLQRPLTLISGYRIAVQNACGCGISSCCQGFIKLRK</sequence>
<dbReference type="Proteomes" id="UP000887116">
    <property type="component" value="Unassembled WGS sequence"/>
</dbReference>
<proteinExistence type="predicted"/>
<organism evidence="2 3">
    <name type="scientific">Trichonephila clavata</name>
    <name type="common">Joro spider</name>
    <name type="synonym">Nephila clavata</name>
    <dbReference type="NCBI Taxonomy" id="2740835"/>
    <lineage>
        <taxon>Eukaryota</taxon>
        <taxon>Metazoa</taxon>
        <taxon>Ecdysozoa</taxon>
        <taxon>Arthropoda</taxon>
        <taxon>Chelicerata</taxon>
        <taxon>Arachnida</taxon>
        <taxon>Araneae</taxon>
        <taxon>Araneomorphae</taxon>
        <taxon>Entelegynae</taxon>
        <taxon>Araneoidea</taxon>
        <taxon>Nephilidae</taxon>
        <taxon>Trichonephila</taxon>
    </lineage>
</organism>
<evidence type="ECO:0000256" key="1">
    <source>
        <dbReference type="SAM" id="MobiDB-lite"/>
    </source>
</evidence>
<accession>A0A8X6GRW5</accession>
<protein>
    <submittedName>
        <fullName evidence="2">Uncharacterized protein</fullName>
    </submittedName>
</protein>
<dbReference type="AlphaFoldDB" id="A0A8X6GRW5"/>